<comment type="similarity">
    <text evidence="5 6">Belongs to the class I-like SAM-binding methyltransferase superfamily. C5-methyltransferase family.</text>
</comment>
<dbReference type="Gene3D" id="3.40.50.150">
    <property type="entry name" value="Vaccinia Virus protein VP39"/>
    <property type="match status" value="1"/>
</dbReference>
<evidence type="ECO:0000256" key="2">
    <source>
        <dbReference type="ARBA" id="ARBA00022679"/>
    </source>
</evidence>
<dbReference type="EC" id="2.1.1.37" evidence="7"/>
<dbReference type="Proteomes" id="UP000643810">
    <property type="component" value="Unassembled WGS sequence"/>
</dbReference>
<protein>
    <recommendedName>
        <fullName evidence="7">Cytosine-specific methyltransferase</fullName>
        <ecNumber evidence="7">2.1.1.37</ecNumber>
    </recommendedName>
</protein>
<dbReference type="PROSITE" id="PS00094">
    <property type="entry name" value="C5_MTASE_1"/>
    <property type="match status" value="1"/>
</dbReference>
<sequence length="416" mass="48323">MFERNKSEGNDILERRDKGTYNFKFIDLFSGIGGFHQAMTQLGGECVLASEIDANCNQVYKQNYHMDSAVNVRDLNEKTDIPDHDVLCAGFPCQAFSKAGKQAGLKDQTRGTLFFEIERILREKKPEYIVLENVRNLVSHDHHNTWRIIHAVLQDCGYRLTEAPLIVSPHQFGIPQLRERVIILGKYDPKHVDEPLDIQISGGYKKEDNSIYEILDEQKVEDKYYISAYEKYVLSAWDEFYQGIDLKVIGFPIWADYFKYKAVPQEYPAWKQNFVRKNMELYQRNQVFIDAWLEKYNNLQDFVPTHHKMEWQAGTAISTLWEGIIQMRPSGIRVKAPTCFPALVAMVQIPIIGRYKRRLTVEEAGRLQSFPNPVRTPEAGEGFICDSSDQQAYKQFGNSVNVEVMRRCTQELFDRY</sequence>
<proteinExistence type="inferred from homology"/>
<keyword evidence="1 5" id="KW-0489">Methyltransferase</keyword>
<keyword evidence="2 5" id="KW-0808">Transferase</keyword>
<dbReference type="PRINTS" id="PR00105">
    <property type="entry name" value="C5METTRFRASE"/>
</dbReference>
<dbReference type="InterPro" id="IPR001525">
    <property type="entry name" value="C5_MeTfrase"/>
</dbReference>
<dbReference type="GO" id="GO:0032259">
    <property type="term" value="P:methylation"/>
    <property type="evidence" value="ECO:0007669"/>
    <property type="project" value="UniProtKB-KW"/>
</dbReference>
<evidence type="ECO:0000256" key="1">
    <source>
        <dbReference type="ARBA" id="ARBA00022603"/>
    </source>
</evidence>
<dbReference type="Gene3D" id="3.90.120.10">
    <property type="entry name" value="DNA Methylase, subunit A, domain 2"/>
    <property type="match status" value="1"/>
</dbReference>
<feature type="active site" evidence="5">
    <location>
        <position position="93"/>
    </location>
</feature>
<keyword evidence="9" id="KW-1185">Reference proteome</keyword>
<dbReference type="NCBIfam" id="TIGR00675">
    <property type="entry name" value="dcm"/>
    <property type="match status" value="1"/>
</dbReference>
<dbReference type="InterPro" id="IPR050750">
    <property type="entry name" value="C5-MTase"/>
</dbReference>
<dbReference type="EMBL" id="JACOPG010000002">
    <property type="protein sequence ID" value="MBC5685847.1"/>
    <property type="molecule type" value="Genomic_DNA"/>
</dbReference>
<dbReference type="PANTHER" id="PTHR46098:SF1">
    <property type="entry name" value="TRNA (CYTOSINE(38)-C(5))-METHYLTRANSFERASE"/>
    <property type="match status" value="1"/>
</dbReference>
<dbReference type="InterPro" id="IPR029063">
    <property type="entry name" value="SAM-dependent_MTases_sf"/>
</dbReference>
<dbReference type="Pfam" id="PF00145">
    <property type="entry name" value="DNA_methylase"/>
    <property type="match status" value="1"/>
</dbReference>
<organism evidence="8 9">
    <name type="scientific">Roseburia lenta</name>
    <dbReference type="NCBI Taxonomy" id="2763061"/>
    <lineage>
        <taxon>Bacteria</taxon>
        <taxon>Bacillati</taxon>
        <taxon>Bacillota</taxon>
        <taxon>Clostridia</taxon>
        <taxon>Lachnospirales</taxon>
        <taxon>Lachnospiraceae</taxon>
        <taxon>Roseburia</taxon>
    </lineage>
</organism>
<evidence type="ECO:0000256" key="5">
    <source>
        <dbReference type="PROSITE-ProRule" id="PRU01016"/>
    </source>
</evidence>
<evidence type="ECO:0000313" key="9">
    <source>
        <dbReference type="Proteomes" id="UP000643810"/>
    </source>
</evidence>
<evidence type="ECO:0000256" key="3">
    <source>
        <dbReference type="ARBA" id="ARBA00022691"/>
    </source>
</evidence>
<comment type="catalytic activity">
    <reaction evidence="7">
        <text>a 2'-deoxycytidine in DNA + S-adenosyl-L-methionine = a 5-methyl-2'-deoxycytidine in DNA + S-adenosyl-L-homocysteine + H(+)</text>
        <dbReference type="Rhea" id="RHEA:13681"/>
        <dbReference type="Rhea" id="RHEA-COMP:11369"/>
        <dbReference type="Rhea" id="RHEA-COMP:11370"/>
        <dbReference type="ChEBI" id="CHEBI:15378"/>
        <dbReference type="ChEBI" id="CHEBI:57856"/>
        <dbReference type="ChEBI" id="CHEBI:59789"/>
        <dbReference type="ChEBI" id="CHEBI:85452"/>
        <dbReference type="ChEBI" id="CHEBI:85454"/>
        <dbReference type="EC" id="2.1.1.37"/>
    </reaction>
</comment>
<keyword evidence="4" id="KW-0680">Restriction system</keyword>
<accession>A0ABR7GEJ2</accession>
<reference evidence="8 9" key="1">
    <citation type="submission" date="2020-08" db="EMBL/GenBank/DDBJ databases">
        <title>Genome public.</title>
        <authorList>
            <person name="Liu C."/>
            <person name="Sun Q."/>
        </authorList>
    </citation>
    <scope>NUCLEOTIDE SEQUENCE [LARGE SCALE GENOMIC DNA]</scope>
    <source>
        <strain evidence="8 9">NSJ-9</strain>
    </source>
</reference>
<gene>
    <name evidence="8" type="primary">dcm</name>
    <name evidence="8" type="ORF">H8R94_04385</name>
</gene>
<dbReference type="PROSITE" id="PS51679">
    <property type="entry name" value="SAM_MT_C5"/>
    <property type="match status" value="1"/>
</dbReference>
<keyword evidence="3 5" id="KW-0949">S-adenosyl-L-methionine</keyword>
<dbReference type="PANTHER" id="PTHR46098">
    <property type="entry name" value="TRNA (CYTOSINE(38)-C(5))-METHYLTRANSFERASE"/>
    <property type="match status" value="1"/>
</dbReference>
<evidence type="ECO:0000256" key="7">
    <source>
        <dbReference type="RuleBase" id="RU000417"/>
    </source>
</evidence>
<dbReference type="InterPro" id="IPR018117">
    <property type="entry name" value="C5_DNA_meth_AS"/>
</dbReference>
<comment type="caution">
    <text evidence="8">The sequence shown here is derived from an EMBL/GenBank/DDBJ whole genome shotgun (WGS) entry which is preliminary data.</text>
</comment>
<name>A0ABR7GEJ2_9FIRM</name>
<evidence type="ECO:0000313" key="8">
    <source>
        <dbReference type="EMBL" id="MBC5685847.1"/>
    </source>
</evidence>
<evidence type="ECO:0000256" key="6">
    <source>
        <dbReference type="RuleBase" id="RU000416"/>
    </source>
</evidence>
<dbReference type="GO" id="GO:0003886">
    <property type="term" value="F:DNA (cytosine-5-)-methyltransferase activity"/>
    <property type="evidence" value="ECO:0007669"/>
    <property type="project" value="UniProtKB-EC"/>
</dbReference>
<dbReference type="SUPFAM" id="SSF53335">
    <property type="entry name" value="S-adenosyl-L-methionine-dependent methyltransferases"/>
    <property type="match status" value="1"/>
</dbReference>
<evidence type="ECO:0000256" key="4">
    <source>
        <dbReference type="ARBA" id="ARBA00022747"/>
    </source>
</evidence>